<dbReference type="SMR" id="Q4H2Z8"/>
<evidence type="ECO:0000256" key="6">
    <source>
        <dbReference type="ARBA" id="ARBA00023015"/>
    </source>
</evidence>
<evidence type="ECO:0000259" key="15">
    <source>
        <dbReference type="Pfam" id="PF07710"/>
    </source>
</evidence>
<accession>A0A1W2VPV1</accession>
<gene>
    <name evidence="16" type="primary">Ci-p53/p73-b</name>
</gene>
<dbReference type="GO" id="GO:0006915">
    <property type="term" value="P:apoptotic process"/>
    <property type="evidence" value="ECO:0007669"/>
    <property type="project" value="UniProtKB-KW"/>
</dbReference>
<evidence type="ECO:0000256" key="11">
    <source>
        <dbReference type="PIRSR" id="PIRSR602117-1"/>
    </source>
</evidence>
<reference evidence="16" key="2">
    <citation type="journal article" date="2004" name="Development">
        <title>Gene expression profiles of transcription factors and signaling molecules in the ascidian embryo: towards a comprehensive understanding of gene networks.</title>
        <authorList>
            <person name="Imai K.S."/>
            <person name="Hino K."/>
            <person name="Yagi K."/>
            <person name="Satoh N."/>
            <person name="Satou Y."/>
        </authorList>
    </citation>
    <scope>NUCLEOTIDE SEQUENCE</scope>
</reference>
<comment type="cofactor">
    <cofactor evidence="11">
        <name>Zn(2+)</name>
        <dbReference type="ChEBI" id="CHEBI:29105"/>
    </cofactor>
    <text evidence="11">Binds 1 zinc ion per subunit.</text>
</comment>
<evidence type="ECO:0000256" key="10">
    <source>
        <dbReference type="ARBA" id="ARBA00023242"/>
    </source>
</evidence>
<dbReference type="GO" id="GO:0051262">
    <property type="term" value="P:protein tetramerization"/>
    <property type="evidence" value="ECO:0007669"/>
    <property type="project" value="InterPro"/>
</dbReference>
<keyword evidence="7" id="KW-0238">DNA-binding</keyword>
<dbReference type="AlphaFoldDB" id="Q4H2Z8"/>
<feature type="domain" description="p53 DNA-binding" evidence="14">
    <location>
        <begin position="141"/>
        <end position="335"/>
    </location>
</feature>
<evidence type="ECO:0000256" key="13">
    <source>
        <dbReference type="SAM" id="MobiDB-lite"/>
    </source>
</evidence>
<feature type="binding site" evidence="11">
    <location>
        <position position="218"/>
    </location>
    <ligand>
        <name>Zn(2+)</name>
        <dbReference type="ChEBI" id="CHEBI:29105"/>
    </ligand>
</feature>
<dbReference type="OrthoDB" id="5915660at2759"/>
<evidence type="ECO:0000256" key="7">
    <source>
        <dbReference type="ARBA" id="ARBA00023125"/>
    </source>
</evidence>
<dbReference type="Pfam" id="PF00870">
    <property type="entry name" value="P53"/>
    <property type="match status" value="1"/>
</dbReference>
<dbReference type="SUPFAM" id="SSF49417">
    <property type="entry name" value="p53-like transcription factors"/>
    <property type="match status" value="1"/>
</dbReference>
<evidence type="ECO:0000256" key="4">
    <source>
        <dbReference type="ARBA" id="ARBA00022723"/>
    </source>
</evidence>
<feature type="binding site" evidence="11">
    <location>
        <position position="283"/>
    </location>
    <ligand>
        <name>Zn(2+)</name>
        <dbReference type="ChEBI" id="CHEBI:29105"/>
    </ligand>
</feature>
<dbReference type="InterPro" id="IPR010991">
    <property type="entry name" value="p53_tetrameristn"/>
</dbReference>
<feature type="binding site" evidence="11">
    <location>
        <position position="221"/>
    </location>
    <ligand>
        <name>Zn(2+)</name>
        <dbReference type="ChEBI" id="CHEBI:29105"/>
    </ligand>
</feature>
<dbReference type="GO" id="GO:0046872">
    <property type="term" value="F:metal ion binding"/>
    <property type="evidence" value="ECO:0007669"/>
    <property type="project" value="UniProtKB-KW"/>
</dbReference>
<dbReference type="InterPro" id="IPR002117">
    <property type="entry name" value="p53_tumour_suppressor"/>
</dbReference>
<evidence type="ECO:0000256" key="12">
    <source>
        <dbReference type="PIRSR" id="PIRSR602117-2"/>
    </source>
</evidence>
<feature type="site" description="Interaction with DNA" evidence="12">
    <location>
        <position position="162"/>
    </location>
</feature>
<evidence type="ECO:0000256" key="3">
    <source>
        <dbReference type="ARBA" id="ARBA00022703"/>
    </source>
</evidence>
<protein>
    <submittedName>
        <fullName evidence="16">Transcription factor protein</fullName>
    </submittedName>
</protein>
<organism evidence="16">
    <name type="scientific">Ciona intestinalis</name>
    <name type="common">Transparent sea squirt</name>
    <name type="synonym">Ascidia intestinalis</name>
    <dbReference type="NCBI Taxonomy" id="7719"/>
    <lineage>
        <taxon>Eukaryota</taxon>
        <taxon>Metazoa</taxon>
        <taxon>Chordata</taxon>
        <taxon>Tunicata</taxon>
        <taxon>Ascidiacea</taxon>
        <taxon>Phlebobranchia</taxon>
        <taxon>Cionidae</taxon>
        <taxon>Ciona</taxon>
    </lineage>
</organism>
<feature type="region of interest" description="Disordered" evidence="13">
    <location>
        <begin position="332"/>
        <end position="354"/>
    </location>
</feature>
<dbReference type="KEGG" id="cin:778724"/>
<dbReference type="GO" id="GO:0005634">
    <property type="term" value="C:nucleus"/>
    <property type="evidence" value="ECO:0007669"/>
    <property type="project" value="UniProtKB-SubCell"/>
</dbReference>
<dbReference type="GO" id="GO:0003700">
    <property type="term" value="F:DNA-binding transcription factor activity"/>
    <property type="evidence" value="ECO:0007669"/>
    <property type="project" value="InterPro"/>
</dbReference>
<dbReference type="Gene3D" id="2.60.40.720">
    <property type="match status" value="1"/>
</dbReference>
<dbReference type="InterPro" id="IPR008967">
    <property type="entry name" value="p53-like_TF_DNA-bd_sf"/>
</dbReference>
<dbReference type="PRINTS" id="PR00386">
    <property type="entry name" value="P53SUPPRESSR"/>
</dbReference>
<evidence type="ECO:0000256" key="2">
    <source>
        <dbReference type="ARBA" id="ARBA00006167"/>
    </source>
</evidence>
<evidence type="ECO:0000259" key="14">
    <source>
        <dbReference type="Pfam" id="PF00870"/>
    </source>
</evidence>
<dbReference type="InterPro" id="IPR011615">
    <property type="entry name" value="p53_DNA-bd"/>
</dbReference>
<dbReference type="PANTHER" id="PTHR11447">
    <property type="entry name" value="CELLULAR TUMOR ANTIGEN P53"/>
    <property type="match status" value="1"/>
</dbReference>
<name>Q4H2Z8_CIOIN</name>
<keyword evidence="3" id="KW-0053">Apoptosis</keyword>
<keyword evidence="5 11" id="KW-0862">Zinc</keyword>
<keyword evidence="10" id="KW-0539">Nucleus</keyword>
<sequence length="419" mass="47457">MAVADTSELNFPDSQESFSDFWMNTLSENNELPSWQTDLNQEYDQCKETVDVLQLDTTKANDIEFPVSEFLTSSQASQQSIGDLFAQSLPSTQCSGNSQVTTVSKHEYSDSGYVMTLPNNSVLAELQTSSLQTEVSLLPNNEYPGIYNFEINFGEKTESAPKSAPFTYSYSLQKLFVKMNENCPIKFRCSPQPPSGCVIRAIPVFEKPNNVTEIVTRCFNHRNECRTESSDSNTPNSHLIRVESKSNNIQYCLTHEGRECVVVPYEPPHSGSEYMALLYRFMCLSSCRTETGINRRPLLTIFNLESETGELLGKRVVSTRICACPGRDRTQEEEKKNVTSQNKSRKRLCKSATNSKSIPVVQKNEENKVDNDDDGDVVYTLNIRGKRKFEKVKEYKEALDLLDYVQPDVKKACCQRNQI</sequence>
<dbReference type="EMBL" id="AB210624">
    <property type="protein sequence ID" value="BAE06629.1"/>
    <property type="molecule type" value="mRNA"/>
</dbReference>
<dbReference type="SUPFAM" id="SSF47719">
    <property type="entry name" value="p53 tetramerization domain"/>
    <property type="match status" value="1"/>
</dbReference>
<keyword evidence="6" id="KW-0805">Transcription regulation</keyword>
<keyword evidence="9" id="KW-0804">Transcription</keyword>
<dbReference type="PANTHER" id="PTHR11447:SF16">
    <property type="entry name" value="P53 PROTEIN LONG FORM VARIANT 1"/>
    <property type="match status" value="1"/>
</dbReference>
<evidence type="ECO:0000256" key="5">
    <source>
        <dbReference type="ARBA" id="ARBA00022833"/>
    </source>
</evidence>
<evidence type="ECO:0000256" key="9">
    <source>
        <dbReference type="ARBA" id="ARBA00023163"/>
    </source>
</evidence>
<reference evidence="16" key="3">
    <citation type="submission" date="2005-04" db="EMBL/GenBank/DDBJ databases">
        <title>Expressed genes in Ciona intestinalis.</title>
        <authorList>
            <person name="Satou Y."/>
        </authorList>
    </citation>
    <scope>NUCLEOTIDE SEQUENCE</scope>
</reference>
<comment type="subcellular location">
    <subcellularLocation>
        <location evidence="1">Nucleus</location>
    </subcellularLocation>
</comment>
<keyword evidence="4 11" id="KW-0479">Metal-binding</keyword>
<feature type="binding site" evidence="11">
    <location>
        <position position="287"/>
    </location>
    <ligand>
        <name>Zn(2+)</name>
        <dbReference type="ChEBI" id="CHEBI:29105"/>
    </ligand>
</feature>
<dbReference type="Pfam" id="PF07710">
    <property type="entry name" value="P53_tetramer"/>
    <property type="match status" value="1"/>
</dbReference>
<reference evidence="16" key="1">
    <citation type="journal article" date="2003" name="Dev. Genes Evol.">
        <title>Genomewide surveys of developmentally relevant genes in Ciona intestinalis.</title>
        <authorList>
            <person name="Satou Y."/>
            <person name="Satoh N."/>
        </authorList>
    </citation>
    <scope>NUCLEOTIDE SEQUENCE</scope>
</reference>
<dbReference type="Gene3D" id="4.10.170.10">
    <property type="entry name" value="p53-like tetramerisation domain"/>
    <property type="match status" value="1"/>
</dbReference>
<feature type="domain" description="p53 tetramerisation" evidence="15">
    <location>
        <begin position="375"/>
        <end position="405"/>
    </location>
</feature>
<evidence type="ECO:0000256" key="1">
    <source>
        <dbReference type="ARBA" id="ARBA00004123"/>
    </source>
</evidence>
<keyword evidence="8" id="KW-0010">Activator</keyword>
<comment type="similarity">
    <text evidence="2">Belongs to the p53 family.</text>
</comment>
<dbReference type="GO" id="GO:0000976">
    <property type="term" value="F:transcription cis-regulatory region binding"/>
    <property type="evidence" value="ECO:0007669"/>
    <property type="project" value="InterPro"/>
</dbReference>
<dbReference type="CDD" id="cd08367">
    <property type="entry name" value="P53"/>
    <property type="match status" value="1"/>
</dbReference>
<evidence type="ECO:0000313" key="16">
    <source>
        <dbReference type="EMBL" id="BAE06629.1"/>
    </source>
</evidence>
<dbReference type="InterPro" id="IPR036674">
    <property type="entry name" value="p53_tetramer_sf"/>
</dbReference>
<evidence type="ECO:0000256" key="8">
    <source>
        <dbReference type="ARBA" id="ARBA00023159"/>
    </source>
</evidence>
<accession>Q4H2Z8</accession>
<dbReference type="InterPro" id="IPR012346">
    <property type="entry name" value="p53/RUNT-type_TF_DNA-bd_sf"/>
</dbReference>
<proteinExistence type="evidence at transcript level"/>